<dbReference type="SMART" id="SM00421">
    <property type="entry name" value="HTH_LUXR"/>
    <property type="match status" value="1"/>
</dbReference>
<dbReference type="EMBL" id="CP014263">
    <property type="protein sequence ID" value="AQG81661.1"/>
    <property type="molecule type" value="Genomic_DNA"/>
</dbReference>
<dbReference type="SUPFAM" id="SSF46894">
    <property type="entry name" value="C-terminal effector domain of the bipartite response regulators"/>
    <property type="match status" value="1"/>
</dbReference>
<dbReference type="SMART" id="SM00448">
    <property type="entry name" value="REC"/>
    <property type="match status" value="1"/>
</dbReference>
<dbReference type="Pfam" id="PF00072">
    <property type="entry name" value="Response_reg"/>
    <property type="match status" value="1"/>
</dbReference>
<dbReference type="InterPro" id="IPR016032">
    <property type="entry name" value="Sig_transdc_resp-reg_C-effctor"/>
</dbReference>
<evidence type="ECO:0000259" key="5">
    <source>
        <dbReference type="PROSITE" id="PS50110"/>
    </source>
</evidence>
<reference evidence="6 7" key="1">
    <citation type="submission" date="2016-01" db="EMBL/GenBank/DDBJ databases">
        <authorList>
            <person name="Oliw E.H."/>
        </authorList>
    </citation>
    <scope>NUCLEOTIDE SEQUENCE [LARGE SCALE GENOMIC DNA]</scope>
    <source>
        <strain evidence="6 7">DY10</strain>
    </source>
</reference>
<keyword evidence="7" id="KW-1185">Reference proteome</keyword>
<keyword evidence="2" id="KW-0238">DNA-binding</keyword>
<dbReference type="PROSITE" id="PS50043">
    <property type="entry name" value="HTH_LUXR_2"/>
    <property type="match status" value="1"/>
</dbReference>
<evidence type="ECO:0008006" key="8">
    <source>
        <dbReference type="Google" id="ProtNLM"/>
    </source>
</evidence>
<name>A0A1P9X215_9BACT</name>
<dbReference type="CDD" id="cd06170">
    <property type="entry name" value="LuxR_C_like"/>
    <property type="match status" value="1"/>
</dbReference>
<evidence type="ECO:0000313" key="6">
    <source>
        <dbReference type="EMBL" id="AQG81661.1"/>
    </source>
</evidence>
<dbReference type="InterPro" id="IPR051015">
    <property type="entry name" value="EvgA-like"/>
</dbReference>
<sequence length="210" mass="24138">MTDTPKIRILLVDDHVLFNDGLVLQLSYEGSPVEVVGQVFRADDVLHTVQRLSPQVVLMDINLPQQTGIECAQMLLHHFPALHIVMLTMYNYRKFIDECRALGVSGYMLKHERIETIVETIQRVWAGERVFPDEPSGHQHETNWFVREFGLTPTEIKIIGLIRQGLSSQQIAGQLFVSFETVRSHRKNIYRKLNIDHVAKLLDFANEHGI</sequence>
<dbReference type="SUPFAM" id="SSF52172">
    <property type="entry name" value="CheY-like"/>
    <property type="match status" value="1"/>
</dbReference>
<organism evidence="6 7">
    <name type="scientific">Spirosoma montaniterrae</name>
    <dbReference type="NCBI Taxonomy" id="1178516"/>
    <lineage>
        <taxon>Bacteria</taxon>
        <taxon>Pseudomonadati</taxon>
        <taxon>Bacteroidota</taxon>
        <taxon>Cytophagia</taxon>
        <taxon>Cytophagales</taxon>
        <taxon>Cytophagaceae</taxon>
        <taxon>Spirosoma</taxon>
    </lineage>
</organism>
<dbReference type="CDD" id="cd17535">
    <property type="entry name" value="REC_NarL-like"/>
    <property type="match status" value="1"/>
</dbReference>
<keyword evidence="1 3" id="KW-0597">Phosphoprotein</keyword>
<dbReference type="PANTHER" id="PTHR45566:SF1">
    <property type="entry name" value="HTH-TYPE TRANSCRIPTIONAL REGULATOR YHJB-RELATED"/>
    <property type="match status" value="1"/>
</dbReference>
<feature type="domain" description="HTH luxR-type" evidence="4">
    <location>
        <begin position="144"/>
        <end position="209"/>
    </location>
</feature>
<dbReference type="RefSeq" id="WP_077133127.1">
    <property type="nucleotide sequence ID" value="NZ_CP014263.1"/>
</dbReference>
<dbReference type="InterPro" id="IPR058245">
    <property type="entry name" value="NreC/VraR/RcsB-like_REC"/>
</dbReference>
<gene>
    <name evidence="6" type="ORF">AWR27_21535</name>
</gene>
<dbReference type="Proteomes" id="UP000187941">
    <property type="component" value="Chromosome"/>
</dbReference>
<proteinExistence type="predicted"/>
<dbReference type="InterPro" id="IPR001789">
    <property type="entry name" value="Sig_transdc_resp-reg_receiver"/>
</dbReference>
<protein>
    <recommendedName>
        <fullName evidence="8">LuxR family transcriptional regulator</fullName>
    </recommendedName>
</protein>
<dbReference type="PRINTS" id="PR00038">
    <property type="entry name" value="HTHLUXR"/>
</dbReference>
<dbReference type="InterPro" id="IPR011006">
    <property type="entry name" value="CheY-like_superfamily"/>
</dbReference>
<dbReference type="PROSITE" id="PS50110">
    <property type="entry name" value="RESPONSE_REGULATORY"/>
    <property type="match status" value="1"/>
</dbReference>
<evidence type="ECO:0000256" key="3">
    <source>
        <dbReference type="PROSITE-ProRule" id="PRU00169"/>
    </source>
</evidence>
<feature type="domain" description="Response regulatory" evidence="5">
    <location>
        <begin position="8"/>
        <end position="125"/>
    </location>
</feature>
<dbReference type="OrthoDB" id="9797341at2"/>
<dbReference type="KEGG" id="smon:AWR27_21535"/>
<accession>A0A1P9X215</accession>
<dbReference type="AlphaFoldDB" id="A0A1P9X215"/>
<dbReference type="GO" id="GO:0000160">
    <property type="term" value="P:phosphorelay signal transduction system"/>
    <property type="evidence" value="ECO:0007669"/>
    <property type="project" value="InterPro"/>
</dbReference>
<evidence type="ECO:0000313" key="7">
    <source>
        <dbReference type="Proteomes" id="UP000187941"/>
    </source>
</evidence>
<dbReference type="PROSITE" id="PS00622">
    <property type="entry name" value="HTH_LUXR_1"/>
    <property type="match status" value="1"/>
</dbReference>
<dbReference type="InterPro" id="IPR000792">
    <property type="entry name" value="Tscrpt_reg_LuxR_C"/>
</dbReference>
<evidence type="ECO:0000256" key="1">
    <source>
        <dbReference type="ARBA" id="ARBA00022553"/>
    </source>
</evidence>
<dbReference type="Pfam" id="PF00196">
    <property type="entry name" value="GerE"/>
    <property type="match status" value="1"/>
</dbReference>
<dbReference type="Gene3D" id="3.40.50.2300">
    <property type="match status" value="1"/>
</dbReference>
<evidence type="ECO:0000256" key="2">
    <source>
        <dbReference type="ARBA" id="ARBA00023125"/>
    </source>
</evidence>
<dbReference type="GO" id="GO:0003677">
    <property type="term" value="F:DNA binding"/>
    <property type="evidence" value="ECO:0007669"/>
    <property type="project" value="UniProtKB-KW"/>
</dbReference>
<evidence type="ECO:0000259" key="4">
    <source>
        <dbReference type="PROSITE" id="PS50043"/>
    </source>
</evidence>
<dbReference type="GO" id="GO:0006355">
    <property type="term" value="P:regulation of DNA-templated transcription"/>
    <property type="evidence" value="ECO:0007669"/>
    <property type="project" value="InterPro"/>
</dbReference>
<dbReference type="STRING" id="1178516.AWR27_21535"/>
<feature type="modified residue" description="4-aspartylphosphate" evidence="3">
    <location>
        <position position="60"/>
    </location>
</feature>
<dbReference type="PANTHER" id="PTHR45566">
    <property type="entry name" value="HTH-TYPE TRANSCRIPTIONAL REGULATOR YHJB-RELATED"/>
    <property type="match status" value="1"/>
</dbReference>